<dbReference type="Pfam" id="PF00009">
    <property type="entry name" value="GTP_EFTU"/>
    <property type="match status" value="1"/>
</dbReference>
<dbReference type="FunFam" id="3.40.50.300:FF:000065">
    <property type="entry name" value="Eukaryotic translation initiation factor 2 subunit gamma"/>
    <property type="match status" value="1"/>
</dbReference>
<dbReference type="PROSITE" id="PS51722">
    <property type="entry name" value="G_TR_2"/>
    <property type="match status" value="1"/>
</dbReference>
<comment type="function">
    <text evidence="10">eIF-2 functions in the early steps of protein synthesis by forming a ternary complex with GTP and initiator tRNA.</text>
</comment>
<dbReference type="InterPro" id="IPR009001">
    <property type="entry name" value="Transl_elong_EF1A/Init_IF2_C"/>
</dbReference>
<dbReference type="CDD" id="cd15490">
    <property type="entry name" value="eIF2_gamma_III"/>
    <property type="match status" value="1"/>
</dbReference>
<name>A0A8J7YMV2_9ARCH</name>
<dbReference type="Gene3D" id="2.40.30.10">
    <property type="entry name" value="Translation factors"/>
    <property type="match status" value="2"/>
</dbReference>
<evidence type="ECO:0000256" key="1">
    <source>
        <dbReference type="ARBA" id="ARBA00005388"/>
    </source>
</evidence>
<reference evidence="13" key="1">
    <citation type="submission" date="2021-05" db="EMBL/GenBank/DDBJ databases">
        <title>Genomic insights into ecological role and evolution of a novel Thermoplasmata order Candidatus Sysuiplasmatales.</title>
        <authorList>
            <person name="Yuan Y."/>
        </authorList>
    </citation>
    <scope>NUCLEOTIDE SEQUENCE</scope>
    <source>
        <strain evidence="13">TUT19-bin139</strain>
        <strain evidence="12">YP2-bin.285</strain>
    </source>
</reference>
<dbReference type="FunFam" id="2.40.30.10:FF:000075">
    <property type="entry name" value="Translation initiation factor 2 subunit gamma"/>
    <property type="match status" value="1"/>
</dbReference>
<proteinExistence type="inferred from homology"/>
<dbReference type="NCBIfam" id="NF003077">
    <property type="entry name" value="PRK04000.1"/>
    <property type="match status" value="1"/>
</dbReference>
<evidence type="ECO:0000256" key="7">
    <source>
        <dbReference type="ARBA" id="ARBA00022917"/>
    </source>
</evidence>
<evidence type="ECO:0000313" key="13">
    <source>
        <dbReference type="EMBL" id="MBX8643305.1"/>
    </source>
</evidence>
<keyword evidence="7 10" id="KW-0648">Protein biosynthesis</keyword>
<dbReference type="InterPro" id="IPR044127">
    <property type="entry name" value="eIF2g_dom_2"/>
</dbReference>
<dbReference type="GO" id="GO:0005525">
    <property type="term" value="F:GTP binding"/>
    <property type="evidence" value="ECO:0007669"/>
    <property type="project" value="UniProtKB-UniRule"/>
</dbReference>
<dbReference type="InterPro" id="IPR044128">
    <property type="entry name" value="eIF2g_GTP-bd"/>
</dbReference>
<dbReference type="FunFam" id="2.40.30.10:FF:000009">
    <property type="entry name" value="Eukaryotic translation initiation factor 2 subunit gamma"/>
    <property type="match status" value="1"/>
</dbReference>
<dbReference type="PRINTS" id="PR00315">
    <property type="entry name" value="ELONGATNFCT"/>
</dbReference>
<feature type="domain" description="Tr-type G" evidence="11">
    <location>
        <begin position="6"/>
        <end position="203"/>
    </location>
</feature>
<dbReference type="GO" id="GO:0046872">
    <property type="term" value="F:metal ion binding"/>
    <property type="evidence" value="ECO:0007669"/>
    <property type="project" value="UniProtKB-KW"/>
</dbReference>
<dbReference type="InterPro" id="IPR009000">
    <property type="entry name" value="Transl_B-barrel_sf"/>
</dbReference>
<evidence type="ECO:0000313" key="12">
    <source>
        <dbReference type="EMBL" id="MBX8631738.1"/>
    </source>
</evidence>
<dbReference type="Gene3D" id="3.40.50.300">
    <property type="entry name" value="P-loop containing nucleotide triphosphate hydrolases"/>
    <property type="match status" value="1"/>
</dbReference>
<evidence type="ECO:0000256" key="9">
    <source>
        <dbReference type="ARBA" id="ARBA00048107"/>
    </source>
</evidence>
<dbReference type="SUPFAM" id="SSF52540">
    <property type="entry name" value="P-loop containing nucleoside triphosphate hydrolases"/>
    <property type="match status" value="1"/>
</dbReference>
<feature type="binding site" evidence="10">
    <location>
        <position position="43"/>
    </location>
    <ligand>
        <name>Mg(2+)</name>
        <dbReference type="ChEBI" id="CHEBI:18420"/>
        <label>2</label>
    </ligand>
</feature>
<evidence type="ECO:0000256" key="6">
    <source>
        <dbReference type="ARBA" id="ARBA00022842"/>
    </source>
</evidence>
<dbReference type="Pfam" id="PF09173">
    <property type="entry name" value="eIF2_C"/>
    <property type="match status" value="1"/>
</dbReference>
<dbReference type="InterPro" id="IPR005225">
    <property type="entry name" value="Small_GTP-bd"/>
</dbReference>
<dbReference type="SUPFAM" id="SSF50465">
    <property type="entry name" value="EF-Tu/eEF-1alpha/eIF2-gamma C-terminal domain"/>
    <property type="match status" value="1"/>
</dbReference>
<keyword evidence="8 10" id="KW-0342">GTP-binding</keyword>
<dbReference type="NCBIfam" id="TIGR00231">
    <property type="entry name" value="small_GTP"/>
    <property type="match status" value="1"/>
</dbReference>
<evidence type="ECO:0000259" key="11">
    <source>
        <dbReference type="PROSITE" id="PS51722"/>
    </source>
</evidence>
<dbReference type="NCBIfam" id="TIGR03680">
    <property type="entry name" value="eif2g_arch"/>
    <property type="match status" value="1"/>
</dbReference>
<dbReference type="SUPFAM" id="SSF50447">
    <property type="entry name" value="Translation proteins"/>
    <property type="match status" value="1"/>
</dbReference>
<dbReference type="EMBL" id="JAGVSJ010000008">
    <property type="protein sequence ID" value="MBX8631738.1"/>
    <property type="molecule type" value="Genomic_DNA"/>
</dbReference>
<accession>A0A8J7YMV2</accession>
<dbReference type="GO" id="GO:0003743">
    <property type="term" value="F:translation initiation factor activity"/>
    <property type="evidence" value="ECO:0007669"/>
    <property type="project" value="UniProtKB-KW"/>
</dbReference>
<feature type="binding site" evidence="10">
    <location>
        <begin position="146"/>
        <end position="149"/>
    </location>
    <ligand>
        <name>GTP</name>
        <dbReference type="ChEBI" id="CHEBI:37565"/>
    </ligand>
</feature>
<dbReference type="EC" id="3.6.5.3" evidence="10"/>
<dbReference type="InterPro" id="IPR000795">
    <property type="entry name" value="T_Tr_GTP-bd_dom"/>
</dbReference>
<feature type="binding site" evidence="10">
    <location>
        <position position="45"/>
    </location>
    <ligand>
        <name>Mg(2+)</name>
        <dbReference type="ChEBI" id="CHEBI:18420"/>
        <label>1</label>
    </ligand>
</feature>
<dbReference type="Proteomes" id="UP000750197">
    <property type="component" value="Unassembled WGS sequence"/>
</dbReference>
<dbReference type="CDD" id="cd01888">
    <property type="entry name" value="eIF2_gamma"/>
    <property type="match status" value="1"/>
</dbReference>
<gene>
    <name evidence="10" type="primary">eif2g</name>
    <name evidence="12" type="ORF">J9259_04360</name>
    <name evidence="13" type="ORF">KIY12_01040</name>
</gene>
<dbReference type="InterPro" id="IPR015256">
    <property type="entry name" value="eIF2g_C"/>
</dbReference>
<comment type="catalytic activity">
    <reaction evidence="9 10">
        <text>GTP + H2O = GDP + phosphate + H(+)</text>
        <dbReference type="Rhea" id="RHEA:19669"/>
        <dbReference type="ChEBI" id="CHEBI:15377"/>
        <dbReference type="ChEBI" id="CHEBI:15378"/>
        <dbReference type="ChEBI" id="CHEBI:37565"/>
        <dbReference type="ChEBI" id="CHEBI:43474"/>
        <dbReference type="ChEBI" id="CHEBI:58189"/>
        <dbReference type="EC" id="3.6.5.3"/>
    </reaction>
</comment>
<dbReference type="GO" id="GO:0003746">
    <property type="term" value="F:translation elongation factor activity"/>
    <property type="evidence" value="ECO:0007669"/>
    <property type="project" value="UniProtKB-UniRule"/>
</dbReference>
<organism evidence="13 14">
    <name type="scientific">Candidatus Sysuiplasma superficiale</name>
    <dbReference type="NCBI Taxonomy" id="2823368"/>
    <lineage>
        <taxon>Archaea</taxon>
        <taxon>Methanobacteriati</taxon>
        <taxon>Thermoplasmatota</taxon>
        <taxon>Thermoplasmata</taxon>
        <taxon>Candidatus Sysuiplasmatales</taxon>
        <taxon>Candidatus Sysuiplasmataceae</taxon>
        <taxon>Candidatus Sysuiplasma</taxon>
    </lineage>
</organism>
<feature type="binding site" evidence="10">
    <location>
        <position position="22"/>
    </location>
    <ligand>
        <name>Mg(2+)</name>
        <dbReference type="ChEBI" id="CHEBI:18420"/>
        <label>1</label>
    </ligand>
</feature>
<dbReference type="GO" id="GO:0003924">
    <property type="term" value="F:GTPase activity"/>
    <property type="evidence" value="ECO:0007669"/>
    <property type="project" value="InterPro"/>
</dbReference>
<dbReference type="GO" id="GO:0000049">
    <property type="term" value="F:tRNA binding"/>
    <property type="evidence" value="ECO:0007669"/>
    <property type="project" value="InterPro"/>
</dbReference>
<dbReference type="HAMAP" id="MF_00119">
    <property type="entry name" value="eIF_2_gamma"/>
    <property type="match status" value="1"/>
</dbReference>
<protein>
    <recommendedName>
        <fullName evidence="10">Translation initiation factor 2 subunit gamma</fullName>
        <ecNumber evidence="10">3.6.5.3</ecNumber>
    </recommendedName>
    <alternativeName>
        <fullName evidence="10">aIF2-gamma</fullName>
    </alternativeName>
    <alternativeName>
        <fullName evidence="10">eIF-2-gamma</fullName>
    </alternativeName>
</protein>
<dbReference type="GO" id="GO:0001731">
    <property type="term" value="P:formation of translation preinitiation complex"/>
    <property type="evidence" value="ECO:0007669"/>
    <property type="project" value="TreeGrafter"/>
</dbReference>
<comment type="cofactor">
    <cofactor evidence="10">
        <name>Mg(2+)</name>
        <dbReference type="ChEBI" id="CHEBI:18420"/>
    </cofactor>
</comment>
<dbReference type="InterPro" id="IPR022424">
    <property type="entry name" value="TIF2_gsu"/>
</dbReference>
<evidence type="ECO:0000256" key="2">
    <source>
        <dbReference type="ARBA" id="ARBA00022540"/>
    </source>
</evidence>
<evidence type="ECO:0000256" key="10">
    <source>
        <dbReference type="HAMAP-Rule" id="MF_00119"/>
    </source>
</evidence>
<feature type="binding site" evidence="10">
    <location>
        <position position="18"/>
    </location>
    <ligand>
        <name>Mg(2+)</name>
        <dbReference type="ChEBI" id="CHEBI:18420"/>
        <label>2</label>
    </ligand>
</feature>
<evidence type="ECO:0000256" key="4">
    <source>
        <dbReference type="ARBA" id="ARBA00022741"/>
    </source>
</evidence>
<keyword evidence="3 10" id="KW-0479">Metal-binding</keyword>
<sequence>MHVSRQPEVNVGLVGHVDHGKTSLVKALTGTSTDRHSEEIKRGISIKLGYADAHIFRCDGCDKPECYSTQEEFLKCDGPVKYMRSVSFVDSPGHETLMATMLSGAAIMDGALLIIAANEKCPQPQTKEHLMALNVIGVRNLIIVQNKIDIVTEEQAIRSYEEITRFVRGTFAENAPIVPVSAHHRTNLDYLTWSIEKVIPTPERDTSKPVRMYIARSFDVNVPGTPLDELRGGVIGGTISQGKLSIGDEIEISPGKRSESGNKVTWQPLYSTVVSIQSGGQAFKSAGPGGLIAVGTKLDPSLTKSDSLVGKIAGKPGTLPTVMQSFSMETHLLERVVGSTDEQKIESIKTNEPLMLNLGTSTTVGLVTSARNELCDVNLKIPVCVEKNQRVAISRKFAGKWRLIGFGIVV</sequence>
<feature type="binding site" evidence="10">
    <location>
        <begin position="18"/>
        <end position="23"/>
    </location>
    <ligand>
        <name>GTP</name>
        <dbReference type="ChEBI" id="CHEBI:37565"/>
    </ligand>
</feature>
<evidence type="ECO:0000256" key="3">
    <source>
        <dbReference type="ARBA" id="ARBA00022723"/>
    </source>
</evidence>
<dbReference type="Proteomes" id="UP000716004">
    <property type="component" value="Unassembled WGS sequence"/>
</dbReference>
<feature type="binding site" evidence="10">
    <location>
        <begin position="181"/>
        <end position="183"/>
    </location>
    <ligand>
        <name>GTP</name>
        <dbReference type="ChEBI" id="CHEBI:37565"/>
    </ligand>
</feature>
<comment type="subunit">
    <text evidence="10">Heterotrimer composed of an alpha, a beta and a gamma chain.</text>
</comment>
<dbReference type="EMBL" id="JAHEAC010000004">
    <property type="protein sequence ID" value="MBX8643305.1"/>
    <property type="molecule type" value="Genomic_DNA"/>
</dbReference>
<keyword evidence="2 10" id="KW-0396">Initiation factor</keyword>
<dbReference type="CDD" id="cd03688">
    <property type="entry name" value="eIF2_gamma_II"/>
    <property type="match status" value="1"/>
</dbReference>
<evidence type="ECO:0000256" key="8">
    <source>
        <dbReference type="ARBA" id="ARBA00023134"/>
    </source>
</evidence>
<keyword evidence="4 10" id="KW-0547">Nucleotide-binding</keyword>
<dbReference type="GO" id="GO:0005829">
    <property type="term" value="C:cytosol"/>
    <property type="evidence" value="ECO:0007669"/>
    <property type="project" value="TreeGrafter"/>
</dbReference>
<comment type="caution">
    <text evidence="10">Lacks conserved residue(s) required for the propagation of feature annotation.</text>
</comment>
<evidence type="ECO:0000313" key="14">
    <source>
        <dbReference type="Proteomes" id="UP000750197"/>
    </source>
</evidence>
<evidence type="ECO:0000256" key="5">
    <source>
        <dbReference type="ARBA" id="ARBA00022801"/>
    </source>
</evidence>
<keyword evidence="6 10" id="KW-0460">Magnesium</keyword>
<dbReference type="PANTHER" id="PTHR42854">
    <property type="entry name" value="EUKARYOTIC TRANSLATION INITIATION FACTOR 2 SUBUNIT 3 FAMILY MEMBER"/>
    <property type="match status" value="1"/>
</dbReference>
<dbReference type="PANTHER" id="PTHR42854:SF3">
    <property type="entry name" value="EUKARYOTIC TRANSLATION INITIATION FACTOR 2 SUBUNIT 3-RELATED"/>
    <property type="match status" value="1"/>
</dbReference>
<comment type="caution">
    <text evidence="13">The sequence shown here is derived from an EMBL/GenBank/DDBJ whole genome shotgun (WGS) entry which is preliminary data.</text>
</comment>
<dbReference type="InterPro" id="IPR027417">
    <property type="entry name" value="P-loop_NTPase"/>
</dbReference>
<keyword evidence="5 10" id="KW-0378">Hydrolase</keyword>
<dbReference type="InterPro" id="IPR050543">
    <property type="entry name" value="eIF2G"/>
</dbReference>
<comment type="similarity">
    <text evidence="1 10">Belongs to the TRAFAC class translation factor GTPase superfamily. Classic translation factor GTPase family. EIF2G subfamily.</text>
</comment>
<dbReference type="AlphaFoldDB" id="A0A8J7YMV2"/>